<dbReference type="AlphaFoldDB" id="A0AAU8IG11"/>
<evidence type="ECO:0000256" key="6">
    <source>
        <dbReference type="ARBA" id="ARBA00047720"/>
    </source>
</evidence>
<comment type="catalytic activity">
    <reaction evidence="6 8">
        <text>adenine + H2O + H(+) = hypoxanthine + NH4(+)</text>
        <dbReference type="Rhea" id="RHEA:23688"/>
        <dbReference type="ChEBI" id="CHEBI:15377"/>
        <dbReference type="ChEBI" id="CHEBI:15378"/>
        <dbReference type="ChEBI" id="CHEBI:16708"/>
        <dbReference type="ChEBI" id="CHEBI:17368"/>
        <dbReference type="ChEBI" id="CHEBI:28938"/>
        <dbReference type="EC" id="3.5.4.2"/>
    </reaction>
</comment>
<dbReference type="GO" id="GO:0006146">
    <property type="term" value="P:adenine catabolic process"/>
    <property type="evidence" value="ECO:0007669"/>
    <property type="project" value="InterPro"/>
</dbReference>
<dbReference type="PANTHER" id="PTHR11113">
    <property type="entry name" value="N-ACETYLGLUCOSAMINE-6-PHOSPHATE DEACETYLASE"/>
    <property type="match status" value="1"/>
</dbReference>
<dbReference type="Gene3D" id="2.30.40.10">
    <property type="entry name" value="Urease, subunit C, domain 1"/>
    <property type="match status" value="1"/>
</dbReference>
<dbReference type="NCBIfam" id="TIGR01178">
    <property type="entry name" value="ade"/>
    <property type="match status" value="1"/>
</dbReference>
<dbReference type="PANTHER" id="PTHR11113:SF2">
    <property type="entry name" value="ADENINE DEAMINASE"/>
    <property type="match status" value="1"/>
</dbReference>
<proteinExistence type="inferred from homology"/>
<evidence type="ECO:0000259" key="10">
    <source>
        <dbReference type="Pfam" id="PF13382"/>
    </source>
</evidence>
<dbReference type="RefSeq" id="WP_353948270.1">
    <property type="nucleotide sequence ID" value="NZ_CP159510.1"/>
</dbReference>
<dbReference type="Pfam" id="PF13382">
    <property type="entry name" value="Adenine_deam_C"/>
    <property type="match status" value="1"/>
</dbReference>
<dbReference type="FunFam" id="3.20.20.140:FF:000016">
    <property type="entry name" value="Adenine deaminase"/>
    <property type="match status" value="1"/>
</dbReference>
<dbReference type="InterPro" id="IPR011059">
    <property type="entry name" value="Metal-dep_hydrolase_composite"/>
</dbReference>
<keyword evidence="4 8" id="KW-0378">Hydrolase</keyword>
<evidence type="ECO:0000259" key="9">
    <source>
        <dbReference type="Pfam" id="PF01979"/>
    </source>
</evidence>
<evidence type="ECO:0000256" key="1">
    <source>
        <dbReference type="ARBA" id="ARBA00001936"/>
    </source>
</evidence>
<name>A0AAU8IG11_9BACL</name>
<evidence type="ECO:0000256" key="5">
    <source>
        <dbReference type="ARBA" id="ARBA00023211"/>
    </source>
</evidence>
<organism evidence="11">
    <name type="scientific">Sporolactobacillus sp. Y61</name>
    <dbReference type="NCBI Taxonomy" id="3160863"/>
    <lineage>
        <taxon>Bacteria</taxon>
        <taxon>Bacillati</taxon>
        <taxon>Bacillota</taxon>
        <taxon>Bacilli</taxon>
        <taxon>Bacillales</taxon>
        <taxon>Sporolactobacillaceae</taxon>
        <taxon>Sporolactobacillus</taxon>
    </lineage>
</organism>
<comment type="similarity">
    <text evidence="2 8">Belongs to the metallo-dependent hydrolases superfamily. Adenine deaminase family.</text>
</comment>
<evidence type="ECO:0000256" key="4">
    <source>
        <dbReference type="ARBA" id="ARBA00022801"/>
    </source>
</evidence>
<evidence type="ECO:0000256" key="7">
    <source>
        <dbReference type="ARBA" id="ARBA00069718"/>
    </source>
</evidence>
<dbReference type="SUPFAM" id="SSF51338">
    <property type="entry name" value="Composite domain of metallo-dependent hydrolases"/>
    <property type="match status" value="1"/>
</dbReference>
<reference evidence="11" key="1">
    <citation type="submission" date="2024-06" db="EMBL/GenBank/DDBJ databases">
        <authorList>
            <person name="Fan A."/>
            <person name="Zhang F.Y."/>
            <person name="Zhang L."/>
        </authorList>
    </citation>
    <scope>NUCLEOTIDE SEQUENCE</scope>
    <source>
        <strain evidence="11">Y61</strain>
    </source>
</reference>
<evidence type="ECO:0000256" key="8">
    <source>
        <dbReference type="HAMAP-Rule" id="MF_01518"/>
    </source>
</evidence>
<comment type="cofactor">
    <cofactor evidence="1 8">
        <name>Mn(2+)</name>
        <dbReference type="ChEBI" id="CHEBI:29035"/>
    </cofactor>
</comment>
<feature type="domain" description="Amidohydrolase-related" evidence="9">
    <location>
        <begin position="68"/>
        <end position="351"/>
    </location>
</feature>
<dbReference type="GO" id="GO:0000034">
    <property type="term" value="F:adenine deaminase activity"/>
    <property type="evidence" value="ECO:0007669"/>
    <property type="project" value="UniProtKB-UniRule"/>
</dbReference>
<dbReference type="InterPro" id="IPR006680">
    <property type="entry name" value="Amidohydro-rel"/>
</dbReference>
<dbReference type="EC" id="3.5.4.2" evidence="3 8"/>
<protein>
    <recommendedName>
        <fullName evidence="7 8">Adenine deaminase</fullName>
        <shortName evidence="8">Adenase</shortName>
        <shortName evidence="8">Adenine aminase</shortName>
        <ecNumber evidence="3 8">3.5.4.2</ecNumber>
    </recommendedName>
</protein>
<evidence type="ECO:0000313" key="11">
    <source>
        <dbReference type="EMBL" id="XCJ16925.1"/>
    </source>
</evidence>
<dbReference type="InterPro" id="IPR026912">
    <property type="entry name" value="Adenine_deam_C"/>
</dbReference>
<gene>
    <name evidence="8 11" type="primary">ade</name>
    <name evidence="11" type="ORF">ABNN70_15175</name>
</gene>
<dbReference type="Pfam" id="PF01979">
    <property type="entry name" value="Amidohydro_1"/>
    <property type="match status" value="1"/>
</dbReference>
<dbReference type="Gene3D" id="3.20.20.140">
    <property type="entry name" value="Metal-dependent hydrolases"/>
    <property type="match status" value="1"/>
</dbReference>
<feature type="domain" description="Adenine deaminase C-terminal" evidence="10">
    <location>
        <begin position="403"/>
        <end position="570"/>
    </location>
</feature>
<sequence>MTGTRETYIHRIHTAAKKEPADLVIKNGKVVDVFSGTLMDTDVAVRDGMIVGLGHYEGKKTLDAAGKFICPALIDGHVHIESSMLTPGPFARVLAAHGVTTAITDPHEIANVLGTKGIRFMLERARDSLIDIYVMLPSSVPCASFEHSGATLHAEDLEPLFRYDHVLGLAEVMDFPAVLHADPQMVDKLLMAQKHTWRIDGHGAGLDADGINVYTAAGIHTDHECVSIDEAQDRLSRGMYVMIRQGTVAKDLNQLIGLVNEKNSRRFLFCTDDKYPDDLIAEGSVDYNVRLAIRNGLDPITCIQMASLNAAECFGLRTKGAIAPGYEASFLLLNDLESFQIHEVYVRGKRVAAGGAAEEAGSSSSIPAASHPLVLNGLKPDRLQIPIGDSGKAHIIEIIPNSLVTREKIARVPVKDGNFQYTDKQDLLKLAVIERHKGLGTIGLGIVSGFGLHSGAIATTIAHDSHNLVVTGHSDSDMLVAAERLKQLDGGMVVVDGGRVLAELALPIAGLMTDAPAAEVAAALQKLRAAASSLGSAESFNPFLTLSFLSLPVIPDLKLTDTGLFDVRAFHHIPVSAG</sequence>
<evidence type="ECO:0000256" key="2">
    <source>
        <dbReference type="ARBA" id="ARBA00006773"/>
    </source>
</evidence>
<dbReference type="CDD" id="cd01295">
    <property type="entry name" value="AdeC"/>
    <property type="match status" value="1"/>
</dbReference>
<keyword evidence="5 8" id="KW-0464">Manganese</keyword>
<dbReference type="SUPFAM" id="SSF51556">
    <property type="entry name" value="Metallo-dependent hydrolases"/>
    <property type="match status" value="1"/>
</dbReference>
<dbReference type="InterPro" id="IPR006679">
    <property type="entry name" value="Adenine_deam"/>
</dbReference>
<accession>A0AAU8IG11</accession>
<dbReference type="InterPro" id="IPR032466">
    <property type="entry name" value="Metal_Hydrolase"/>
</dbReference>
<dbReference type="HAMAP" id="MF_01518">
    <property type="entry name" value="Adenine_deamin"/>
    <property type="match status" value="1"/>
</dbReference>
<dbReference type="EMBL" id="CP159510">
    <property type="protein sequence ID" value="XCJ16925.1"/>
    <property type="molecule type" value="Genomic_DNA"/>
</dbReference>
<evidence type="ECO:0000256" key="3">
    <source>
        <dbReference type="ARBA" id="ARBA00012782"/>
    </source>
</evidence>